<name>A0ABR3Y923_9EURO</name>
<dbReference type="EMBL" id="JAVDPF010000004">
    <property type="protein sequence ID" value="KAL1884441.1"/>
    <property type="molecule type" value="Genomic_DNA"/>
</dbReference>
<organism evidence="2 3">
    <name type="scientific">Paecilomyces lecythidis</name>
    <dbReference type="NCBI Taxonomy" id="3004212"/>
    <lineage>
        <taxon>Eukaryota</taxon>
        <taxon>Fungi</taxon>
        <taxon>Dikarya</taxon>
        <taxon>Ascomycota</taxon>
        <taxon>Pezizomycotina</taxon>
        <taxon>Eurotiomycetes</taxon>
        <taxon>Eurotiomycetidae</taxon>
        <taxon>Eurotiales</taxon>
        <taxon>Thermoascaceae</taxon>
        <taxon>Paecilomyces</taxon>
    </lineage>
</organism>
<evidence type="ECO:0000313" key="2">
    <source>
        <dbReference type="EMBL" id="KAL1884441.1"/>
    </source>
</evidence>
<protein>
    <submittedName>
        <fullName evidence="2">Uncharacterized protein</fullName>
    </submittedName>
</protein>
<accession>A0ABR3Y923</accession>
<sequence>MSSAPIDVPGRGEEVVEPASVQAAILLPGSPPRCPELAAIQGALAAAAESEEGSDASSHGSNKSIDVGASDPVFDMDLDETNTNQLGSVAGAFAPPPVARTAIVHPNNSDVSSLDLGPGMASEDDRSQRPQRQSRLDQRSGAADVLSTSCPVTLTASQISASQRDPCRNGQPSEATDNGEYHYRNFSSSSEEDEEEILYMKGPKKSD</sequence>
<dbReference type="Proteomes" id="UP001583193">
    <property type="component" value="Unassembled WGS sequence"/>
</dbReference>
<comment type="caution">
    <text evidence="2">The sequence shown here is derived from an EMBL/GenBank/DDBJ whole genome shotgun (WGS) entry which is preliminary data.</text>
</comment>
<feature type="region of interest" description="Disordered" evidence="1">
    <location>
        <begin position="43"/>
        <end position="79"/>
    </location>
</feature>
<feature type="region of interest" description="Disordered" evidence="1">
    <location>
        <begin position="100"/>
        <end position="207"/>
    </location>
</feature>
<gene>
    <name evidence="2" type="ORF">Plec18167_002029</name>
</gene>
<feature type="compositionally biased region" description="Basic and acidic residues" evidence="1">
    <location>
        <begin position="123"/>
        <end position="138"/>
    </location>
</feature>
<evidence type="ECO:0000313" key="3">
    <source>
        <dbReference type="Proteomes" id="UP001583193"/>
    </source>
</evidence>
<reference evidence="2 3" key="1">
    <citation type="journal article" date="2024" name="IMA Fungus">
        <title>IMA Genome - F19 : A genome assembly and annotation guide to empower mycologists, including annotated draft genome sequences of Ceratocystis pirilliformis, Diaporthe australafricana, Fusarium ophioides, Paecilomyces lecythidis, and Sporothrix stenoceras.</title>
        <authorList>
            <person name="Aylward J."/>
            <person name="Wilson A.M."/>
            <person name="Visagie C.M."/>
            <person name="Spraker J."/>
            <person name="Barnes I."/>
            <person name="Buitendag C."/>
            <person name="Ceriani C."/>
            <person name="Del Mar Angel L."/>
            <person name="du Plessis D."/>
            <person name="Fuchs T."/>
            <person name="Gasser K."/>
            <person name="Kramer D."/>
            <person name="Li W."/>
            <person name="Munsamy K."/>
            <person name="Piso A."/>
            <person name="Price J.L."/>
            <person name="Sonnekus B."/>
            <person name="Thomas C."/>
            <person name="van der Nest A."/>
            <person name="van Dijk A."/>
            <person name="van Heerden A."/>
            <person name="van Vuuren N."/>
            <person name="Yilmaz N."/>
            <person name="Duong T.A."/>
            <person name="van der Merwe N.A."/>
            <person name="Wingfield M.J."/>
            <person name="Wingfield B.D."/>
        </authorList>
    </citation>
    <scope>NUCLEOTIDE SEQUENCE [LARGE SCALE GENOMIC DNA]</scope>
    <source>
        <strain evidence="2 3">CMW 18167</strain>
    </source>
</reference>
<proteinExistence type="predicted"/>
<keyword evidence="3" id="KW-1185">Reference proteome</keyword>
<feature type="compositionally biased region" description="Polar residues" evidence="1">
    <location>
        <begin position="146"/>
        <end position="163"/>
    </location>
</feature>
<evidence type="ECO:0000256" key="1">
    <source>
        <dbReference type="SAM" id="MobiDB-lite"/>
    </source>
</evidence>